<name>A0ABV4I1B4_9ACTN</name>
<dbReference type="Pfam" id="PF07286">
    <property type="entry name" value="D-Glu_cyclase"/>
    <property type="match status" value="1"/>
</dbReference>
<dbReference type="InterPro" id="IPR009906">
    <property type="entry name" value="D-Glu_cyclase"/>
</dbReference>
<evidence type="ECO:0000256" key="2">
    <source>
        <dbReference type="ARBA" id="ARBA00023239"/>
    </source>
</evidence>
<protein>
    <recommendedName>
        <fullName evidence="3">Putative hydro-lyase AB2L28_09475</fullName>
        <ecNumber evidence="3">4.2.1.-</ecNumber>
    </recommendedName>
</protein>
<dbReference type="NCBIfam" id="NF003969">
    <property type="entry name" value="PRK05463.1"/>
    <property type="match status" value="1"/>
</dbReference>
<reference evidence="4 5" key="1">
    <citation type="submission" date="2024-07" db="EMBL/GenBank/DDBJ databases">
        <authorList>
            <person name="Thanompreechachai J."/>
            <person name="Duangmal K."/>
        </authorList>
    </citation>
    <scope>NUCLEOTIDE SEQUENCE [LARGE SCALE GENOMIC DNA]</scope>
    <source>
        <strain evidence="4 5">TBRC 1896</strain>
    </source>
</reference>
<dbReference type="HAMAP" id="MF_01830">
    <property type="entry name" value="Hydro_lyase"/>
    <property type="match status" value="1"/>
</dbReference>
<dbReference type="PANTHER" id="PTHR32022:SF10">
    <property type="entry name" value="D-GLUTAMATE CYCLASE, MITOCHONDRIAL"/>
    <property type="match status" value="1"/>
</dbReference>
<evidence type="ECO:0000256" key="1">
    <source>
        <dbReference type="ARBA" id="ARBA00007896"/>
    </source>
</evidence>
<keyword evidence="2 3" id="KW-0456">Lyase</keyword>
<dbReference type="Gene3D" id="3.30.2040.10">
    <property type="entry name" value="PSTPO5379-like domain"/>
    <property type="match status" value="1"/>
</dbReference>
<proteinExistence type="inferred from homology"/>
<dbReference type="SUPFAM" id="SSF160920">
    <property type="entry name" value="PSTPO5379-like"/>
    <property type="match status" value="1"/>
</dbReference>
<comment type="caution">
    <text evidence="4">The sequence shown here is derived from an EMBL/GenBank/DDBJ whole genome shotgun (WGS) entry which is preliminary data.</text>
</comment>
<sequence>MVSPAPEELRRAARDARAAYRAGRVDPTSGVAPGFTQANLVAVPADWAFEVLLFAQRNPQPCPVLDVLEVGQVESALAPGSDVRTDLPAYRVFRDGVVVEEVADATPYWENLVTLLIGCSFTFETPLLAAGIPVRHQELGRNVPMYRTDRPCVPAGRLHGDLVVSMRPVPADRVADAVAISGRFPAVHGAPVHVGDPAGLGIRDLDSPDFGGPPLVRDGEVPVFWACGVTPQVALLESRPPFALTHAPGHMFVTDVLDSEYDTACDRGAA</sequence>
<dbReference type="InterPro" id="IPR016938">
    <property type="entry name" value="UPF0317"/>
</dbReference>
<dbReference type="EMBL" id="JBGGTQ010000004">
    <property type="protein sequence ID" value="MEZ0492464.1"/>
    <property type="molecule type" value="Genomic_DNA"/>
</dbReference>
<gene>
    <name evidence="4" type="ORF">AB2L28_09475</name>
</gene>
<dbReference type="PANTHER" id="PTHR32022">
    <property type="entry name" value="D-GLUTAMATE CYCLASE, MITOCHONDRIAL"/>
    <property type="match status" value="1"/>
</dbReference>
<keyword evidence="5" id="KW-1185">Reference proteome</keyword>
<dbReference type="PIRSF" id="PIRSF029755">
    <property type="entry name" value="UCP029755"/>
    <property type="match status" value="1"/>
</dbReference>
<accession>A0ABV4I1B4</accession>
<organism evidence="4 5">
    <name type="scientific">Kineococcus mangrovi</name>
    <dbReference type="NCBI Taxonomy" id="1660183"/>
    <lineage>
        <taxon>Bacteria</taxon>
        <taxon>Bacillati</taxon>
        <taxon>Actinomycetota</taxon>
        <taxon>Actinomycetes</taxon>
        <taxon>Kineosporiales</taxon>
        <taxon>Kineosporiaceae</taxon>
        <taxon>Kineococcus</taxon>
    </lineage>
</organism>
<dbReference type="EC" id="4.2.1.-" evidence="3"/>
<dbReference type="Gene3D" id="3.40.1640.10">
    <property type="entry name" value="PSTPO5379-like"/>
    <property type="match status" value="1"/>
</dbReference>
<evidence type="ECO:0000313" key="4">
    <source>
        <dbReference type="EMBL" id="MEZ0492464.1"/>
    </source>
</evidence>
<dbReference type="InterPro" id="IPR038021">
    <property type="entry name" value="Putative_hydro-lyase"/>
</dbReference>
<dbReference type="RefSeq" id="WP_370718512.1">
    <property type="nucleotide sequence ID" value="NZ_JBGGTQ010000004.1"/>
</dbReference>
<evidence type="ECO:0000313" key="5">
    <source>
        <dbReference type="Proteomes" id="UP001566476"/>
    </source>
</evidence>
<evidence type="ECO:0000256" key="3">
    <source>
        <dbReference type="HAMAP-Rule" id="MF_01830"/>
    </source>
</evidence>
<dbReference type="Proteomes" id="UP001566476">
    <property type="component" value="Unassembled WGS sequence"/>
</dbReference>
<comment type="similarity">
    <text evidence="1 3">Belongs to the D-glutamate cyclase family.</text>
</comment>